<feature type="transmembrane region" description="Helical" evidence="8">
    <location>
        <begin position="98"/>
        <end position="122"/>
    </location>
</feature>
<dbReference type="PANTHER" id="PTHR43065">
    <property type="entry name" value="SENSOR HISTIDINE KINASE"/>
    <property type="match status" value="1"/>
</dbReference>
<dbReference type="InterPro" id="IPR004358">
    <property type="entry name" value="Sig_transdc_His_kin-like_C"/>
</dbReference>
<evidence type="ECO:0000256" key="7">
    <source>
        <dbReference type="ARBA" id="ARBA00023136"/>
    </source>
</evidence>
<comment type="catalytic activity">
    <reaction evidence="1">
        <text>ATP + protein L-histidine = ADP + protein N-phospho-L-histidine.</text>
        <dbReference type="EC" id="2.7.13.3"/>
    </reaction>
</comment>
<dbReference type="RefSeq" id="WP_079571453.1">
    <property type="nucleotide sequence ID" value="NZ_LT670818.1"/>
</dbReference>
<dbReference type="SUPFAM" id="SSF55874">
    <property type="entry name" value="ATPase domain of HSP90 chaperone/DNA topoisomerase II/histidine kinase"/>
    <property type="match status" value="1"/>
</dbReference>
<feature type="transmembrane region" description="Helical" evidence="8">
    <location>
        <begin position="228"/>
        <end position="246"/>
    </location>
</feature>
<evidence type="ECO:0000256" key="4">
    <source>
        <dbReference type="ARBA" id="ARBA00022475"/>
    </source>
</evidence>
<feature type="transmembrane region" description="Helical" evidence="8">
    <location>
        <begin position="289"/>
        <end position="309"/>
    </location>
</feature>
<feature type="transmembrane region" description="Helical" evidence="8">
    <location>
        <begin position="204"/>
        <end position="222"/>
    </location>
</feature>
<dbReference type="InterPro" id="IPR003594">
    <property type="entry name" value="HATPase_dom"/>
</dbReference>
<dbReference type="GO" id="GO:0004673">
    <property type="term" value="F:protein histidine kinase activity"/>
    <property type="evidence" value="ECO:0007669"/>
    <property type="project" value="UniProtKB-EC"/>
</dbReference>
<dbReference type="Pfam" id="PF05231">
    <property type="entry name" value="MASE1"/>
    <property type="match status" value="1"/>
</dbReference>
<evidence type="ECO:0000256" key="5">
    <source>
        <dbReference type="ARBA" id="ARBA00022692"/>
    </source>
</evidence>
<keyword evidence="4" id="KW-1003">Cell membrane</keyword>
<dbReference type="CDD" id="cd00075">
    <property type="entry name" value="HATPase"/>
    <property type="match status" value="1"/>
</dbReference>
<dbReference type="EMBL" id="LT670818">
    <property type="protein sequence ID" value="SHH57625.1"/>
    <property type="molecule type" value="Genomic_DNA"/>
</dbReference>
<dbReference type="Proteomes" id="UP000190675">
    <property type="component" value="Chromosome I"/>
</dbReference>
<protein>
    <recommendedName>
        <fullName evidence="3">histidine kinase</fullName>
        <ecNumber evidence="3">2.7.13.3</ecNumber>
    </recommendedName>
</protein>
<feature type="transmembrane region" description="Helical" evidence="8">
    <location>
        <begin position="134"/>
        <end position="158"/>
    </location>
</feature>
<keyword evidence="6 8" id="KW-1133">Transmembrane helix</keyword>
<reference evidence="10 11" key="1">
    <citation type="submission" date="2016-11" db="EMBL/GenBank/DDBJ databases">
        <authorList>
            <person name="Jaros S."/>
            <person name="Januszkiewicz K."/>
            <person name="Wedrychowicz H."/>
        </authorList>
    </citation>
    <scope>NUCLEOTIDE SEQUENCE [LARGE SCALE GENOMIC DNA]</scope>
    <source>
        <strain evidence="10 11">GAS242</strain>
    </source>
</reference>
<dbReference type="InterPro" id="IPR005467">
    <property type="entry name" value="His_kinase_dom"/>
</dbReference>
<keyword evidence="5 8" id="KW-0812">Transmembrane</keyword>
<dbReference type="Gene3D" id="1.10.287.130">
    <property type="match status" value="1"/>
</dbReference>
<keyword evidence="10" id="KW-0808">Transferase</keyword>
<name>A0A1M5U3E4_9BRAD</name>
<dbReference type="PANTHER" id="PTHR43065:SF42">
    <property type="entry name" value="TWO-COMPONENT SENSOR PPRA"/>
    <property type="match status" value="1"/>
</dbReference>
<dbReference type="GO" id="GO:0005886">
    <property type="term" value="C:plasma membrane"/>
    <property type="evidence" value="ECO:0007669"/>
    <property type="project" value="UniProtKB-SubCell"/>
</dbReference>
<dbReference type="SMART" id="SM00387">
    <property type="entry name" value="HATPase_c"/>
    <property type="match status" value="1"/>
</dbReference>
<feature type="domain" description="Histidine kinase" evidence="9">
    <location>
        <begin position="346"/>
        <end position="578"/>
    </location>
</feature>
<dbReference type="PRINTS" id="PR00344">
    <property type="entry name" value="BCTRLSENSOR"/>
</dbReference>
<comment type="subcellular location">
    <subcellularLocation>
        <location evidence="2">Cell membrane</location>
        <topology evidence="2">Multi-pass membrane protein</topology>
    </subcellularLocation>
</comment>
<evidence type="ECO:0000313" key="10">
    <source>
        <dbReference type="EMBL" id="SHH57625.1"/>
    </source>
</evidence>
<evidence type="ECO:0000256" key="1">
    <source>
        <dbReference type="ARBA" id="ARBA00000085"/>
    </source>
</evidence>
<feature type="transmembrane region" description="Helical" evidence="8">
    <location>
        <begin position="253"/>
        <end position="277"/>
    </location>
</feature>
<evidence type="ECO:0000313" key="11">
    <source>
        <dbReference type="Proteomes" id="UP000190675"/>
    </source>
</evidence>
<gene>
    <name evidence="10" type="ORF">SAMN05444169_8156</name>
</gene>
<dbReference type="EC" id="2.7.13.3" evidence="3"/>
<keyword evidence="7 8" id="KW-0472">Membrane</keyword>
<feature type="transmembrane region" description="Helical" evidence="8">
    <location>
        <begin position="76"/>
        <end position="92"/>
    </location>
</feature>
<proteinExistence type="predicted"/>
<feature type="transmembrane region" description="Helical" evidence="8">
    <location>
        <begin position="52"/>
        <end position="69"/>
    </location>
</feature>
<evidence type="ECO:0000259" key="9">
    <source>
        <dbReference type="PROSITE" id="PS50109"/>
    </source>
</evidence>
<keyword evidence="10" id="KW-0418">Kinase</keyword>
<dbReference type="InterPro" id="IPR007895">
    <property type="entry name" value="MASE1"/>
</dbReference>
<dbReference type="AlphaFoldDB" id="A0A1M5U3E4"/>
<feature type="transmembrane region" description="Helical" evidence="8">
    <location>
        <begin position="21"/>
        <end position="40"/>
    </location>
</feature>
<organism evidence="10 11">
    <name type="scientific">Bradyrhizobium erythrophlei</name>
    <dbReference type="NCBI Taxonomy" id="1437360"/>
    <lineage>
        <taxon>Bacteria</taxon>
        <taxon>Pseudomonadati</taxon>
        <taxon>Pseudomonadota</taxon>
        <taxon>Alphaproteobacteria</taxon>
        <taxon>Hyphomicrobiales</taxon>
        <taxon>Nitrobacteraceae</taxon>
        <taxon>Bradyrhizobium</taxon>
    </lineage>
</organism>
<feature type="transmembrane region" description="Helical" evidence="8">
    <location>
        <begin position="170"/>
        <end position="192"/>
    </location>
</feature>
<evidence type="ECO:0000256" key="8">
    <source>
        <dbReference type="SAM" id="Phobius"/>
    </source>
</evidence>
<evidence type="ECO:0000256" key="6">
    <source>
        <dbReference type="ARBA" id="ARBA00022989"/>
    </source>
</evidence>
<evidence type="ECO:0000256" key="2">
    <source>
        <dbReference type="ARBA" id="ARBA00004651"/>
    </source>
</evidence>
<dbReference type="Gene3D" id="3.30.565.10">
    <property type="entry name" value="Histidine kinase-like ATPase, C-terminal domain"/>
    <property type="match status" value="1"/>
</dbReference>
<evidence type="ECO:0000256" key="3">
    <source>
        <dbReference type="ARBA" id="ARBA00012438"/>
    </source>
</evidence>
<dbReference type="Pfam" id="PF02518">
    <property type="entry name" value="HATPase_c"/>
    <property type="match status" value="1"/>
</dbReference>
<dbReference type="InterPro" id="IPR036890">
    <property type="entry name" value="HATPase_C_sf"/>
</dbReference>
<dbReference type="PROSITE" id="PS50109">
    <property type="entry name" value="HIS_KIN"/>
    <property type="match status" value="1"/>
</dbReference>
<sequence>MRRIPATQVQLELSTGVDQTRWIGATGLAVAVGIVYFLAARLSLALLTKPEGVAVFWPAAGVSAGVLIALGSRARWPVVVGTMVATIVANLFGDRNLWSAVLFAFCNAGEALLTAWLIGHYFGPDFRLNKLRNVLGLAAAALMGTAVSGIGGAIAYKLFHSTTTPIWSTWQHWLASDGLGIVAVAPLLIELASASRDRPPLSELVEGAVAVAALALVSGLAIFLRSDLLATVGPVAVLFLPLLWLAARCRPVFAAAAAFIVSLSIVWTTTFGIGYFGNPGLSMAERVQAAQVSILLVTIGASVLAALFAEIRDKRKLAEAALQASETQRYLIETERLAALGRLVAGVAHEINSPVGISLTVASTLAHRCTNFADQIVSGPVRRSLLAEFSDDCRDAASQLTANLQRAGELIQSFKQVAVDRSYADRRTFDLKLATEQIVASVRPGLPKPRGSLALEMSSDITMDSYPGAYGQVLTNLIFNAVTHGFTDGLGGHILIKALRLGMEQVEITFTDDGNGIPEEVQRHVFDPFFTTRRVQGSTGLGLYIVHNIVTQQLGGRITLVSTPGKGTTICMILPLLAPGQGEPTSTIGRFKT</sequence>
<accession>A0A1M5U3E4</accession>